<keyword evidence="1" id="KW-0812">Transmembrane</keyword>
<feature type="transmembrane region" description="Helical" evidence="1">
    <location>
        <begin position="90"/>
        <end position="111"/>
    </location>
</feature>
<gene>
    <name evidence="2" type="ORF">GGR17_002369</name>
</gene>
<dbReference type="EMBL" id="JACIEQ010000003">
    <property type="protein sequence ID" value="MBB4022550.1"/>
    <property type="molecule type" value="Genomic_DNA"/>
</dbReference>
<sequence>MDKTGRRTAQFTELMEGWRMLGLIRLAVAGFVGLTVVYVVVSLYSRSVRRERLEERAAEKIAEGDLEESRREAFIEKGMRDYEESLRRKLILGVFVVPVIAVIAIVVATNFM</sequence>
<accession>A0A840CBP6</accession>
<dbReference type="Proteomes" id="UP000585681">
    <property type="component" value="Unassembled WGS sequence"/>
</dbReference>
<evidence type="ECO:0000256" key="1">
    <source>
        <dbReference type="SAM" id="Phobius"/>
    </source>
</evidence>
<feature type="transmembrane region" description="Helical" evidence="1">
    <location>
        <begin position="20"/>
        <end position="44"/>
    </location>
</feature>
<protein>
    <submittedName>
        <fullName evidence="2">Uncharacterized protein</fullName>
    </submittedName>
</protein>
<keyword evidence="3" id="KW-1185">Reference proteome</keyword>
<keyword evidence="1" id="KW-0472">Membrane</keyword>
<name>A0A840CBP6_9RHOB</name>
<evidence type="ECO:0000313" key="3">
    <source>
        <dbReference type="Proteomes" id="UP000585681"/>
    </source>
</evidence>
<reference evidence="2" key="1">
    <citation type="submission" date="2020-08" db="EMBL/GenBank/DDBJ databases">
        <title>Genomic Encyclopedia of Type Strains, Phase IV (KMG-IV): sequencing the most valuable type-strain genomes for metagenomic binning, comparative biology and taxonomic classification.</title>
        <authorList>
            <person name="Goeker M."/>
        </authorList>
    </citation>
    <scope>NUCLEOTIDE SEQUENCE [LARGE SCALE GENOMIC DNA]</scope>
    <source>
        <strain evidence="2">DSM 105040</strain>
    </source>
</reference>
<keyword evidence="1" id="KW-1133">Transmembrane helix</keyword>
<dbReference type="RefSeq" id="WP_369817411.1">
    <property type="nucleotide sequence ID" value="NZ_JACIEQ010000003.1"/>
</dbReference>
<proteinExistence type="predicted"/>
<dbReference type="AlphaFoldDB" id="A0A840CBP6"/>
<comment type="caution">
    <text evidence="2">The sequence shown here is derived from an EMBL/GenBank/DDBJ whole genome shotgun (WGS) entry which is preliminary data.</text>
</comment>
<organism evidence="2 3">
    <name type="scientific">Actibacterium naphthalenivorans</name>
    <dbReference type="NCBI Taxonomy" id="1614693"/>
    <lineage>
        <taxon>Bacteria</taxon>
        <taxon>Pseudomonadati</taxon>
        <taxon>Pseudomonadota</taxon>
        <taxon>Alphaproteobacteria</taxon>
        <taxon>Rhodobacterales</taxon>
        <taxon>Roseobacteraceae</taxon>
        <taxon>Actibacterium</taxon>
    </lineage>
</organism>
<evidence type="ECO:0000313" key="2">
    <source>
        <dbReference type="EMBL" id="MBB4022550.1"/>
    </source>
</evidence>